<gene>
    <name evidence="1" type="ORF">M9458_015542</name>
</gene>
<feature type="non-terminal residue" evidence="1">
    <location>
        <position position="1"/>
    </location>
</feature>
<feature type="non-terminal residue" evidence="1">
    <location>
        <position position="68"/>
    </location>
</feature>
<organism evidence="1 2">
    <name type="scientific">Cirrhinus mrigala</name>
    <name type="common">Mrigala</name>
    <dbReference type="NCBI Taxonomy" id="683832"/>
    <lineage>
        <taxon>Eukaryota</taxon>
        <taxon>Metazoa</taxon>
        <taxon>Chordata</taxon>
        <taxon>Craniata</taxon>
        <taxon>Vertebrata</taxon>
        <taxon>Euteleostomi</taxon>
        <taxon>Actinopterygii</taxon>
        <taxon>Neopterygii</taxon>
        <taxon>Teleostei</taxon>
        <taxon>Ostariophysi</taxon>
        <taxon>Cypriniformes</taxon>
        <taxon>Cyprinidae</taxon>
        <taxon>Labeoninae</taxon>
        <taxon>Labeonini</taxon>
        <taxon>Cirrhinus</taxon>
    </lineage>
</organism>
<keyword evidence="2" id="KW-1185">Reference proteome</keyword>
<sequence length="68" mass="7614">PGYVPKVPTTPFRDKVVELQALPPEEADPALALLCPVHALHIYVDRTRSFRRSEQLFVCIGGQQKENA</sequence>
<comment type="caution">
    <text evidence="1">The sequence shown here is derived from an EMBL/GenBank/DDBJ whole genome shotgun (WGS) entry which is preliminary data.</text>
</comment>
<evidence type="ECO:0000313" key="1">
    <source>
        <dbReference type="EMBL" id="KAL0188443.1"/>
    </source>
</evidence>
<name>A0ABD0QQX7_CIRMR</name>
<proteinExistence type="predicted"/>
<reference evidence="1 2" key="1">
    <citation type="submission" date="2024-05" db="EMBL/GenBank/DDBJ databases">
        <title>Genome sequencing and assembly of Indian major carp, Cirrhinus mrigala (Hamilton, 1822).</title>
        <authorList>
            <person name="Mohindra V."/>
            <person name="Chowdhury L.M."/>
            <person name="Lal K."/>
            <person name="Jena J.K."/>
        </authorList>
    </citation>
    <scope>NUCLEOTIDE SEQUENCE [LARGE SCALE GENOMIC DNA]</scope>
    <source>
        <strain evidence="1">CM1030</strain>
        <tissue evidence="1">Blood</tissue>
    </source>
</reference>
<protein>
    <submittedName>
        <fullName evidence="1">Uncharacterized protein</fullName>
    </submittedName>
</protein>
<evidence type="ECO:0000313" key="2">
    <source>
        <dbReference type="Proteomes" id="UP001529510"/>
    </source>
</evidence>
<dbReference type="Proteomes" id="UP001529510">
    <property type="component" value="Unassembled WGS sequence"/>
</dbReference>
<dbReference type="AlphaFoldDB" id="A0ABD0QQX7"/>
<accession>A0ABD0QQX7</accession>
<dbReference type="EMBL" id="JAMKFB020000007">
    <property type="protein sequence ID" value="KAL0188443.1"/>
    <property type="molecule type" value="Genomic_DNA"/>
</dbReference>